<dbReference type="InterPro" id="IPR052763">
    <property type="entry name" value="DnaJ_C4"/>
</dbReference>
<dbReference type="HOGENOM" id="CLU_1933882_0_0_0"/>
<sequence length="130" mass="15678">MKNYYRILDIHGDASPEEIKSAYRRKAKELHPDYYGENREPFQSLQEAYAHLSDPDRRKAHDDALAQEQRSYMSQRNPARVTRYQHIEPLIPDRSQQNIEELLPSRPQRRRSAEVRDLFELLQEIFERRL</sequence>
<dbReference type="PANTHER" id="PTHR44825:SF1">
    <property type="entry name" value="DNAJ HOMOLOG SUBFAMILY C MEMBER 4"/>
    <property type="match status" value="1"/>
</dbReference>
<dbReference type="InterPro" id="IPR036869">
    <property type="entry name" value="J_dom_sf"/>
</dbReference>
<keyword evidence="3" id="KW-1185">Reference proteome</keyword>
<proteinExistence type="predicted"/>
<dbReference type="EMBL" id="DF820456">
    <property type="protein sequence ID" value="GAK50923.1"/>
    <property type="molecule type" value="Genomic_DNA"/>
</dbReference>
<reference evidence="2" key="1">
    <citation type="journal article" date="2015" name="PeerJ">
        <title>First genomic representation of candidate bacterial phylum KSB3 points to enhanced environmental sensing as a trigger of wastewater bulking.</title>
        <authorList>
            <person name="Sekiguchi Y."/>
            <person name="Ohashi A."/>
            <person name="Parks D.H."/>
            <person name="Yamauchi T."/>
            <person name="Tyson G.W."/>
            <person name="Hugenholtz P."/>
        </authorList>
    </citation>
    <scope>NUCLEOTIDE SEQUENCE [LARGE SCALE GENOMIC DNA]</scope>
</reference>
<dbReference type="PRINTS" id="PR00625">
    <property type="entry name" value="JDOMAIN"/>
</dbReference>
<dbReference type="PROSITE" id="PS50076">
    <property type="entry name" value="DNAJ_2"/>
    <property type="match status" value="1"/>
</dbReference>
<evidence type="ECO:0000313" key="3">
    <source>
        <dbReference type="Proteomes" id="UP000030700"/>
    </source>
</evidence>
<evidence type="ECO:0000259" key="1">
    <source>
        <dbReference type="PROSITE" id="PS50076"/>
    </source>
</evidence>
<dbReference type="InterPro" id="IPR001623">
    <property type="entry name" value="DnaJ_domain"/>
</dbReference>
<dbReference type="Proteomes" id="UP000030700">
    <property type="component" value="Unassembled WGS sequence"/>
</dbReference>
<organism evidence="2">
    <name type="scientific">Candidatus Moduliflexus flocculans</name>
    <dbReference type="NCBI Taxonomy" id="1499966"/>
    <lineage>
        <taxon>Bacteria</taxon>
        <taxon>Candidatus Moduliflexota</taxon>
        <taxon>Candidatus Moduliflexia</taxon>
        <taxon>Candidatus Moduliflexales</taxon>
        <taxon>Candidatus Moduliflexaceae</taxon>
    </lineage>
</organism>
<dbReference type="AlphaFoldDB" id="A0A0S6VTP0"/>
<protein>
    <submittedName>
        <fullName evidence="2">Chaperone protein DnaJ</fullName>
    </submittedName>
</protein>
<dbReference type="SMART" id="SM00271">
    <property type="entry name" value="DnaJ"/>
    <property type="match status" value="1"/>
</dbReference>
<dbReference type="Pfam" id="PF00226">
    <property type="entry name" value="DnaJ"/>
    <property type="match status" value="1"/>
</dbReference>
<evidence type="ECO:0000313" key="2">
    <source>
        <dbReference type="EMBL" id="GAK50923.1"/>
    </source>
</evidence>
<name>A0A0S6VTP0_9BACT</name>
<feature type="domain" description="J" evidence="1">
    <location>
        <begin position="3"/>
        <end position="65"/>
    </location>
</feature>
<dbReference type="PANTHER" id="PTHR44825">
    <property type="match status" value="1"/>
</dbReference>
<dbReference type="SUPFAM" id="SSF46565">
    <property type="entry name" value="Chaperone J-domain"/>
    <property type="match status" value="1"/>
</dbReference>
<gene>
    <name evidence="2" type="ORF">U14_02165</name>
</gene>
<dbReference type="CDD" id="cd06257">
    <property type="entry name" value="DnaJ"/>
    <property type="match status" value="1"/>
</dbReference>
<accession>A0A0S6VTP0</accession>
<dbReference type="Gene3D" id="1.10.287.110">
    <property type="entry name" value="DnaJ domain"/>
    <property type="match status" value="1"/>
</dbReference>
<dbReference type="STRING" id="1499966.U14_02165"/>